<sequence>MDGAHGFFCTAGFSSDKDSLPDNATRSKSVSVGTRLRQKSTVGVAAPEDFFASLGVDTTSHDRTGSSASTDSNQNYNSMVMRRSSASGVGSSTPTSSSSAWRRSPIGGLRATAIPPLMPLVGSLSVSRVNSSMITTTTASTATTNVGCEGLNGSGFRLGVATAAPVATAKTNAGSTQLFTMEDAEDLYSNDGWNCDSPSTVLLNSMDETETTSTAVPVLAVAKTPEDEVAWDDADDAFASSVAKATMMSPNAYKTSASDTFKTKVEFMIHQASPELSADHKFATKSCASTQMSSHETKSRQTQSVSAVLPPPTAVSSTSCSSIVTNSTFERTGHFTSPVSVYDARSAPRRTQFEYTRPPAPSPDAPSSFLSSKSTHNIFETTNCKAHPQAALCDETFVSRRPHEQDELWDEDLHQQKPADTGSETIAADDTTTARATAVTTMKEIWTDTFVTPPVEITSPGGDAGKFWGDVDEDELFDHDEHATEVWDESTKDLTSEPKSLALSSSHKESHVKSTTHASSSQSTSISIPYQPPPLKASTNVEESNFLVQEGVSASNYFLSRQSEKVKMFSQEELIDQLPDAKMSPMASSIEPSLVTPSTMHNAVTPSHLVESTARVKEKTLLRTECSPFSSAFAESSGQENDPNESLKAPRSARSLHTPTGTGGPFGRVHSPQGNDSSFLSEGLSGTDVNEAGHDSIVFESGEKSEASDSYTESSVRWDPLLFHDGGHVRMSSGEQANDDQIRHNTHHGPSNEEERDSVVAFLGEDSFFPSTGRPSSLYGGSQSSFASHRMYQSSVASTDHEGSSIASFGVSSAGATFGGSERVSEGGAFSDGTVSESPSMVDSSNASTAFGTDFPSVSEGQFSAPGTTIGGSDNASDGGFSDDNASETISMCGSVNTNPRFLSEFGSSGGPCVMATVAPCDMPEPFTLSTPDSDKSVAATEESAPVLAAPIFDSNDASSDASPFASSLSTFPPSQHSSTVSPALADSSIDQSEGAVQEDNVQSAASLFGVTTGSDVQNPFDSFRVPPAVTEAKIIDEHELPTIDAGDLFGSQPSSSGFENSFARPTQNLYSSSYQPHDQGYKQARTGSNFAAQTSTLFPVQGRLSFPNSNDRSAEGGSFLSTFRSQHSSNYNRADPFASQGARHCFDNSAPSAAAVFDNGGNDDKPSVTRGVSSYLGGDIQAPVNALSDRSINTGAAAAGHFGQQFKIANASHGGSQSYNHYGLSVTTAYPERPLMVVSNHAHQSGAYAETNTFCAQSHGQINDVAADECTKISGGFESSSCQPSATSFTSNTALRHADGFGRQNHPGRTSDTYSHQSTNPAFSGTSRAQQSYGSQQIGQRSTVGTANIYSRHRSTAKDIERASSAQSSYSKLQDNSYLSSGKTTVHGPVEGLGDHLRSSSSASTDAFFGRSPSAADPISSASDAGGERVMAPSATSIRQQPPVLTHPQPSFLRSGSNASSNPEQQGTHLPVDPTEMRPSVQLHDLNASYRLNGDANLSRYGSSSPMSRYGNDTTLQPHLNLQQSEGSTSAHPSAGASFSFGVAPSVTSREMSSGFGSTKFQDSSKTLTSYPQASTSSDCSVQTVPGSARQEQDSLQEWGHRETSDKDFAANSATFPVSQIDAISRSDMESLTGISLARSKSLQQHEANCTVGSPVVSSKIDSHTVSTVSTIASAKDVHYPDGFLDSGSNAFSETSRNFFSSSAAPQATASMSYRLKHKGCDQEQLQHQDSDDAASSLQFANSTLSYDSGLHTSGGRSGSYFDSRVPGASAASSASHSQQQPEQPQQFEVRHAVREYDYRGGIAQRQPQGASQSAAGEYEYGVATRYEGYGQKSTPQMSPAAPHSVLKTSNKYKDPCVAPPSCLASFGFGGNVVTMFPTRKLQSNAAGSSFHNSFQGAAAFDNRDGGVLCKGPVNVFSMDQLHPKDNEFEQMDIFPGPLTEDVSGETILECLDNYLRRSEVSTRVDEENDRLLLGVLRVLVKCNGKLRSDPGILNSSDPDSPEAQLIALLSESSKRRNKNERSIIPRPRKAQSTTPPDLMLKHANDLRELLLVGDRKGAVSSAMTAQMWPEAILIASYTDKDEYRRVLRTYLDEYYATGDPCRVLFMSFADQQEKSVQEPKCLLQANVQQPAGSLILSNWVSHAQVLLSNRTADTNNILTELGDRLWGEVNAVAAAHTCYLLAGIQVDAPTPSSKLALLGGDHRTPAEARSYVSPAAVQRTEIYEWAQKHAKGASANLMIPFQGYKLIYAMLLADHGKLDTAFKYVTSMLAVIKAVTATMKPGTSMYLDGMKNQLTVLDDRLRQHLGQDRVASAAATSRDGSLKQGGKWGLGSALSIMGKIVTRVVEGNEAGAAPRAGPSASSPGGMYEMTAESYSSTPSMAASASSPTLSYPQQHAQQTPPSSLHEPAPMPASFYGHATPPASQSNASVFPNDRNRASVTSPAGPYSRPGVAMSGPYSGNGHFASQQQQLSGAIDPCSTSGPGSQKHDTAPRMRSQHSIKPPGSNHSTQSNSSFGMAPHGAPQRSPQHQQQQQSPPSQVARKSFSLDMTSDTSFSNQLKTLIAGPAAKMAASLPPTGCSNMDGPASDKGKASPMFKDTKKSGRSKTPPPSGSGKGSGWLSGLSSFIATKMNPEVKVAKLGEQMEAYFDEDAKRWVFPGESAPEETATPSAPPTGPLPDSAPGSSATGVPPAGTNSAPGSISSGPAPSNDPLAALMAPPPSRMLMKKDPLAAMMMPPSHPGMHAVRRGNSTALRKPPRPQCAVFKPTTGSLDEQSG</sequence>
<dbReference type="Pfam" id="PF12931">
    <property type="entry name" value="TPR_Sec16"/>
    <property type="match status" value="1"/>
</dbReference>
<name>A0AAU9L1P5_9STRA</name>
<comment type="similarity">
    <text evidence="2 6">Belongs to the SEC16 family.</text>
</comment>
<feature type="region of interest" description="Disordered" evidence="7">
    <location>
        <begin position="727"/>
        <end position="755"/>
    </location>
</feature>
<evidence type="ECO:0000259" key="9">
    <source>
        <dbReference type="Pfam" id="PF12932"/>
    </source>
</evidence>
<dbReference type="GO" id="GO:0016192">
    <property type="term" value="P:vesicle-mediated transport"/>
    <property type="evidence" value="ECO:0007669"/>
    <property type="project" value="UniProtKB-KW"/>
</dbReference>
<feature type="compositionally biased region" description="Polar residues" evidence="7">
    <location>
        <begin position="1449"/>
        <end position="1469"/>
    </location>
</feature>
<dbReference type="PANTHER" id="PTHR13402:SF6">
    <property type="entry name" value="SECRETORY 16, ISOFORM I"/>
    <property type="match status" value="1"/>
</dbReference>
<feature type="compositionally biased region" description="Polar residues" evidence="7">
    <location>
        <begin position="1365"/>
        <end position="1385"/>
    </location>
</feature>
<feature type="region of interest" description="Disordered" evidence="7">
    <location>
        <begin position="1552"/>
        <end position="1605"/>
    </location>
</feature>
<dbReference type="GO" id="GO:0007030">
    <property type="term" value="P:Golgi organization"/>
    <property type="evidence" value="ECO:0007669"/>
    <property type="project" value="TreeGrafter"/>
</dbReference>
<feature type="compositionally biased region" description="Low complexity" evidence="7">
    <location>
        <begin position="2375"/>
        <end position="2392"/>
    </location>
</feature>
<feature type="region of interest" description="Disordered" evidence="7">
    <location>
        <begin position="2352"/>
        <end position="2544"/>
    </location>
</feature>
<feature type="region of interest" description="Disordered" evidence="7">
    <location>
        <begin position="2662"/>
        <end position="2777"/>
    </location>
</feature>
<feature type="compositionally biased region" description="Polar residues" evidence="7">
    <location>
        <begin position="2393"/>
        <end position="2404"/>
    </location>
</feature>
<feature type="compositionally biased region" description="Basic and acidic residues" evidence="7">
    <location>
        <begin position="484"/>
        <end position="496"/>
    </location>
</feature>
<comment type="subcellular location">
    <subcellularLocation>
        <location evidence="1">Endoplasmic reticulum</location>
    </subcellularLocation>
</comment>
<keyword evidence="4 6" id="KW-0256">Endoplasmic reticulum</keyword>
<evidence type="ECO:0000313" key="10">
    <source>
        <dbReference type="EMBL" id="CAH0479073.1"/>
    </source>
</evidence>
<keyword evidence="3 6" id="KW-0813">Transport</keyword>
<evidence type="ECO:0000256" key="1">
    <source>
        <dbReference type="ARBA" id="ARBA00004240"/>
    </source>
</evidence>
<protein>
    <recommendedName>
        <fullName evidence="6">Protein transport protein sec16</fullName>
    </recommendedName>
</protein>
<dbReference type="Gene3D" id="1.25.40.1030">
    <property type="match status" value="1"/>
</dbReference>
<feature type="region of interest" description="Disordered" evidence="7">
    <location>
        <begin position="56"/>
        <end position="104"/>
    </location>
</feature>
<dbReference type="CDD" id="cd09233">
    <property type="entry name" value="ACE1-Sec16-like"/>
    <property type="match status" value="1"/>
</dbReference>
<feature type="compositionally biased region" description="Low complexity" evidence="7">
    <location>
        <begin position="2697"/>
        <end position="2708"/>
    </location>
</feature>
<feature type="region of interest" description="Disordered" evidence="7">
    <location>
        <begin position="1300"/>
        <end position="1477"/>
    </location>
</feature>
<keyword evidence="6" id="KW-0472">Membrane</keyword>
<feature type="compositionally biased region" description="Basic and acidic residues" evidence="7">
    <location>
        <begin position="403"/>
        <end position="417"/>
    </location>
</feature>
<feature type="region of interest" description="Disordered" evidence="7">
    <location>
        <begin position="963"/>
        <end position="983"/>
    </location>
</feature>
<feature type="compositionally biased region" description="Low complexity" evidence="7">
    <location>
        <begin position="2524"/>
        <end position="2540"/>
    </location>
</feature>
<feature type="region of interest" description="Disordered" evidence="7">
    <location>
        <begin position="1757"/>
        <end position="1789"/>
    </location>
</feature>
<evidence type="ECO:0000256" key="6">
    <source>
        <dbReference type="RuleBase" id="RU364101"/>
    </source>
</evidence>
<dbReference type="InterPro" id="IPR024298">
    <property type="entry name" value="Sec16_Sec23-bd"/>
</dbReference>
<dbReference type="PANTHER" id="PTHR13402">
    <property type="entry name" value="RGPR-RELATED"/>
    <property type="match status" value="1"/>
</dbReference>
<feature type="region of interest" description="Disordered" evidence="7">
    <location>
        <begin position="484"/>
        <end position="536"/>
    </location>
</feature>
<feature type="domain" description="Sec16 Sec23-binding" evidence="8">
    <location>
        <begin position="2048"/>
        <end position="2310"/>
    </location>
</feature>
<evidence type="ECO:0000256" key="5">
    <source>
        <dbReference type="ARBA" id="ARBA00022892"/>
    </source>
</evidence>
<feature type="compositionally biased region" description="Low complexity" evidence="7">
    <location>
        <begin position="1770"/>
        <end position="1788"/>
    </location>
</feature>
<feature type="compositionally biased region" description="Polar residues" evidence="7">
    <location>
        <begin position="2768"/>
        <end position="2777"/>
    </location>
</feature>
<dbReference type="GO" id="GO:0012507">
    <property type="term" value="C:ER to Golgi transport vesicle membrane"/>
    <property type="evidence" value="ECO:0007669"/>
    <property type="project" value="TreeGrafter"/>
</dbReference>
<keyword evidence="5 6" id="KW-0931">ER-Golgi transport</keyword>
<evidence type="ECO:0000256" key="2">
    <source>
        <dbReference type="ARBA" id="ARBA00005927"/>
    </source>
</evidence>
<evidence type="ECO:0000256" key="3">
    <source>
        <dbReference type="ARBA" id="ARBA00022448"/>
    </source>
</evidence>
<feature type="compositionally biased region" description="Polar residues" evidence="7">
    <location>
        <begin position="971"/>
        <end position="982"/>
    </location>
</feature>
<dbReference type="Pfam" id="PF12932">
    <property type="entry name" value="Sec16"/>
    <property type="match status" value="1"/>
</dbReference>
<feature type="compositionally biased region" description="Polar residues" evidence="7">
    <location>
        <begin position="833"/>
        <end position="851"/>
    </location>
</feature>
<dbReference type="GO" id="GO:0015031">
    <property type="term" value="P:protein transport"/>
    <property type="evidence" value="ECO:0007669"/>
    <property type="project" value="UniProtKB-KW"/>
</dbReference>
<feature type="compositionally biased region" description="Polar residues" evidence="7">
    <location>
        <begin position="65"/>
        <end position="78"/>
    </location>
</feature>
<feature type="region of interest" description="Disordered" evidence="7">
    <location>
        <begin position="2013"/>
        <end position="2039"/>
    </location>
</feature>
<feature type="compositionally biased region" description="Low complexity" evidence="7">
    <location>
        <begin position="82"/>
        <end position="104"/>
    </location>
</feature>
<feature type="compositionally biased region" description="Polar residues" evidence="7">
    <location>
        <begin position="22"/>
        <end position="32"/>
    </location>
</feature>
<feature type="region of interest" description="Disordered" evidence="7">
    <location>
        <begin position="2576"/>
        <end position="2619"/>
    </location>
</feature>
<feature type="region of interest" description="Disordered" evidence="7">
    <location>
        <begin position="13"/>
        <end position="40"/>
    </location>
</feature>
<evidence type="ECO:0000256" key="4">
    <source>
        <dbReference type="ARBA" id="ARBA00022824"/>
    </source>
</evidence>
<feature type="region of interest" description="Disordered" evidence="7">
    <location>
        <begin position="631"/>
        <end position="689"/>
    </location>
</feature>
<feature type="compositionally biased region" description="Polar residues" evidence="7">
    <location>
        <begin position="631"/>
        <end position="641"/>
    </location>
</feature>
<keyword evidence="6" id="KW-0653">Protein transport</keyword>
<dbReference type="GO" id="GO:0070973">
    <property type="term" value="P:protein localization to endoplasmic reticulum exit site"/>
    <property type="evidence" value="ECO:0007669"/>
    <property type="project" value="TreeGrafter"/>
</dbReference>
<feature type="compositionally biased region" description="Polar residues" evidence="7">
    <location>
        <begin position="288"/>
        <end position="306"/>
    </location>
</feature>
<feature type="compositionally biased region" description="Polar residues" evidence="7">
    <location>
        <begin position="859"/>
        <end position="876"/>
    </location>
</feature>
<feature type="compositionally biased region" description="Polar residues" evidence="7">
    <location>
        <begin position="1308"/>
        <end position="1350"/>
    </location>
</feature>
<feature type="region of interest" description="Disordered" evidence="7">
    <location>
        <begin position="820"/>
        <end position="884"/>
    </location>
</feature>
<feature type="compositionally biased region" description="Basic and acidic residues" evidence="7">
    <location>
        <begin position="2587"/>
        <end position="2602"/>
    </location>
</feature>
<accession>A0AAU9L1P5</accession>
<dbReference type="Proteomes" id="UP001160483">
    <property type="component" value="Unassembled WGS sequence"/>
</dbReference>
<feature type="region of interest" description="Disordered" evidence="7">
    <location>
        <begin position="403"/>
        <end position="431"/>
    </location>
</feature>
<organism evidence="10 11">
    <name type="scientific">Peronospora belbahrii</name>
    <dbReference type="NCBI Taxonomy" id="622444"/>
    <lineage>
        <taxon>Eukaryota</taxon>
        <taxon>Sar</taxon>
        <taxon>Stramenopiles</taxon>
        <taxon>Oomycota</taxon>
        <taxon>Peronosporomycetes</taxon>
        <taxon>Peronosporales</taxon>
        <taxon>Peronosporaceae</taxon>
        <taxon>Peronospora</taxon>
    </lineage>
</organism>
<comment type="caution">
    <text evidence="10">The sequence shown here is derived from an EMBL/GenBank/DDBJ whole genome shotgun (WGS) entry which is preliminary data.</text>
</comment>
<evidence type="ECO:0000256" key="7">
    <source>
        <dbReference type="SAM" id="MobiDB-lite"/>
    </source>
</evidence>
<feature type="compositionally biased region" description="Low complexity" evidence="7">
    <location>
        <begin position="1413"/>
        <end position="1426"/>
    </location>
</feature>
<feature type="region of interest" description="Disordered" evidence="7">
    <location>
        <begin position="288"/>
        <end position="312"/>
    </location>
</feature>
<gene>
    <name evidence="10" type="ORF">PBS003_LOCUS5740</name>
</gene>
<dbReference type="GO" id="GO:0070971">
    <property type="term" value="C:endoplasmic reticulum exit site"/>
    <property type="evidence" value="ECO:0007669"/>
    <property type="project" value="UniProtKB-ARBA"/>
</dbReference>
<evidence type="ECO:0000259" key="8">
    <source>
        <dbReference type="Pfam" id="PF12931"/>
    </source>
</evidence>
<feature type="compositionally biased region" description="Low complexity" evidence="7">
    <location>
        <begin position="2352"/>
        <end position="2367"/>
    </location>
</feature>
<dbReference type="InterPro" id="IPR024340">
    <property type="entry name" value="Sec16_CCD"/>
</dbReference>
<feature type="compositionally biased region" description="Low complexity" evidence="7">
    <location>
        <begin position="515"/>
        <end position="527"/>
    </location>
</feature>
<reference evidence="10" key="1">
    <citation type="submission" date="2021-11" db="EMBL/GenBank/DDBJ databases">
        <authorList>
            <person name="Islam A."/>
            <person name="Islam S."/>
            <person name="Flora M.S."/>
            <person name="Rahman M."/>
            <person name="Ziaur R.M."/>
            <person name="Epstein J.H."/>
            <person name="Hassan M."/>
            <person name="Klassen M."/>
            <person name="Woodard K."/>
            <person name="Webb A."/>
            <person name="Webby R.J."/>
            <person name="El Zowalaty M.E."/>
        </authorList>
    </citation>
    <scope>NUCLEOTIDE SEQUENCE</scope>
    <source>
        <strain evidence="10">Pbs3</strain>
    </source>
</reference>
<evidence type="ECO:0000313" key="11">
    <source>
        <dbReference type="Proteomes" id="UP001160483"/>
    </source>
</evidence>
<feature type="compositionally biased region" description="Polar residues" evidence="7">
    <location>
        <begin position="1552"/>
        <end position="1587"/>
    </location>
</feature>
<feature type="domain" description="Sec16 central conserved" evidence="9">
    <location>
        <begin position="1865"/>
        <end position="1986"/>
    </location>
</feature>
<proteinExistence type="inferred from homology"/>
<feature type="compositionally biased region" description="Polar residues" evidence="7">
    <location>
        <begin position="2465"/>
        <end position="2485"/>
    </location>
</feature>
<feature type="compositionally biased region" description="Polar residues" evidence="7">
    <location>
        <begin position="2506"/>
        <end position="2516"/>
    </location>
</feature>
<dbReference type="EMBL" id="CAKKTJ010000290">
    <property type="protein sequence ID" value="CAH0479073.1"/>
    <property type="molecule type" value="Genomic_DNA"/>
</dbReference>